<dbReference type="InterPro" id="IPR008928">
    <property type="entry name" value="6-hairpin_glycosidase_sf"/>
</dbReference>
<dbReference type="GO" id="GO:0030246">
    <property type="term" value="F:carbohydrate binding"/>
    <property type="evidence" value="ECO:0007669"/>
    <property type="project" value="InterPro"/>
</dbReference>
<organism evidence="7 8">
    <name type="scientific">Cnuella takakiae</name>
    <dbReference type="NCBI Taxonomy" id="1302690"/>
    <lineage>
        <taxon>Bacteria</taxon>
        <taxon>Pseudomonadati</taxon>
        <taxon>Bacteroidota</taxon>
        <taxon>Chitinophagia</taxon>
        <taxon>Chitinophagales</taxon>
        <taxon>Chitinophagaceae</taxon>
        <taxon>Cnuella</taxon>
    </lineage>
</organism>
<dbReference type="GO" id="GO:0006516">
    <property type="term" value="P:glycoprotein catabolic process"/>
    <property type="evidence" value="ECO:0007669"/>
    <property type="project" value="TreeGrafter"/>
</dbReference>
<feature type="domain" description="Glycosyl hydrolase family 92 N-terminal" evidence="6">
    <location>
        <begin position="31"/>
        <end position="258"/>
    </location>
</feature>
<feature type="domain" description="Glycosyl hydrolase family 92" evidence="5">
    <location>
        <begin position="264"/>
        <end position="740"/>
    </location>
</feature>
<dbReference type="Gene3D" id="1.20.1050.60">
    <property type="entry name" value="alpha-1,2-mannosidase"/>
    <property type="match status" value="1"/>
</dbReference>
<evidence type="ECO:0000313" key="7">
    <source>
        <dbReference type="EMBL" id="SHF11964.1"/>
    </source>
</evidence>
<gene>
    <name evidence="7" type="ORF">SAMN05444008_10557</name>
</gene>
<dbReference type="Pfam" id="PF07971">
    <property type="entry name" value="Glyco_hydro_92"/>
    <property type="match status" value="1"/>
</dbReference>
<dbReference type="OrthoDB" id="9804511at2"/>
<keyword evidence="4" id="KW-0732">Signal</keyword>
<dbReference type="FunFam" id="3.30.2080.10:FF:000001">
    <property type="entry name" value="Alpha-1,2-mannosidase subfamily"/>
    <property type="match status" value="1"/>
</dbReference>
<dbReference type="PANTHER" id="PTHR12143">
    <property type="entry name" value="PEPTIDE N-GLYCANASE PNGASE -RELATED"/>
    <property type="match status" value="1"/>
</dbReference>
<dbReference type="GO" id="GO:0005975">
    <property type="term" value="P:carbohydrate metabolic process"/>
    <property type="evidence" value="ECO:0007669"/>
    <property type="project" value="InterPro"/>
</dbReference>
<dbReference type="InterPro" id="IPR041371">
    <property type="entry name" value="GH92_N"/>
</dbReference>
<dbReference type="RefSeq" id="WP_083639295.1">
    <property type="nucleotide sequence ID" value="NZ_FQUO01000005.1"/>
</dbReference>
<keyword evidence="8" id="KW-1185">Reference proteome</keyword>
<dbReference type="Pfam" id="PF04450">
    <property type="entry name" value="BSP"/>
    <property type="match status" value="1"/>
</dbReference>
<dbReference type="NCBIfam" id="TIGR01180">
    <property type="entry name" value="aman2_put"/>
    <property type="match status" value="1"/>
</dbReference>
<sequence>MKKIFLVFCSFAAVAVACGQMVNKVTDPVEWVNPLMGTDSKPSLSNGNTYPSICVPWGMNFWTPQTGKMGDGWAYTYASDKVRGFKQTHQPSPWMNDYGQFSIMPVTGKLKYREDDRASWFSHKAEVSKPYYYSLYLADADVTTEITPTERAAQFRFTFPKADSSFIVIDAFDRGSYVKLVPAERKIVGYSTRYSRGPLKNFKNYFVIYLDKEFTLSRPWNDKGLVADSLETTASHAGAVVGFKTSKGEKVHLKVASSFISIEQAELNLKKELAADDFDATSRKAKAAWNTQLSKLLAEGGTVDQTRTFYSCLYRALQFPHKMYEYDAAGNRVHWSPYTGDVKPGYMFAGTGFWDTFRALYPFLNFAFPAINREMQEGLLNDYKEGGWLPEWSSPGYANIMIGNNSASVVADAYIKGLRGYDINTLYEALLHGANNEGPIQAVGRAGVRHYNKLGYVPYDMRVNENAARTLEYAYDDFTIYQLGKALGRPKEELALYAGRALNYRNLFDPAHKLMRPRKATGEFVSPFNPLKWGDAFTEGNSWHYSWSVFQDIAGLRNLMGGNTAFVGMLDSVFSQPPLFDESGYGGVIHEIREMQIAGMGQYAHGNQPIQHMIYLYNYGGQPWKTQYWVRESLNRLYKATPDGYCGDEDNGQTSAWYVFSAMGFYPVTPGTNQYVLGAPLFKKITVSLQNGKQLVIHATNNSDANRYVQSVTFNGKLWNKNWLPHDELQKGGVINFVMSATPNKTRGTDEAAAPYSFSKDDVEMYNSVKDIKPAANTTTYSQPDTISKAGLTLIFQDQENTIAPALKNRLVDAYFMQYPKLIAKYNSESPKTVTFFIDPSYSGVAEAGGSTVRFNPAWFDKNPEDLDVVTHETMHLVQGYGYRGVPGWVTEGIADYVRATEGFNNAKASWSMPDLKPDHKYTSAYRITARFFVWITQRYNKDFVQLLDQAARRKTYSDATWTELTGKNVDALWQEYVANPAIR</sequence>
<dbReference type="Gene3D" id="3.30.2080.10">
    <property type="entry name" value="GH92 mannosidase domain"/>
    <property type="match status" value="1"/>
</dbReference>
<protein>
    <submittedName>
        <fullName evidence="7">Alpha-1,2-mannosidase, putative</fullName>
    </submittedName>
</protein>
<comment type="subunit">
    <text evidence="2">Monomer.</text>
</comment>
<dbReference type="SUPFAM" id="SSF48208">
    <property type="entry name" value="Six-hairpin glycosidases"/>
    <property type="match status" value="1"/>
</dbReference>
<dbReference type="EMBL" id="FQUO01000005">
    <property type="protein sequence ID" value="SHF11964.1"/>
    <property type="molecule type" value="Genomic_DNA"/>
</dbReference>
<dbReference type="PANTHER" id="PTHR12143:SF43">
    <property type="entry name" value="PUTATIVE-RELATED"/>
    <property type="match status" value="1"/>
</dbReference>
<evidence type="ECO:0000256" key="4">
    <source>
        <dbReference type="SAM" id="SignalP"/>
    </source>
</evidence>
<reference evidence="7 8" key="1">
    <citation type="submission" date="2016-11" db="EMBL/GenBank/DDBJ databases">
        <authorList>
            <person name="Jaros S."/>
            <person name="Januszkiewicz K."/>
            <person name="Wedrychowicz H."/>
        </authorList>
    </citation>
    <scope>NUCLEOTIDE SEQUENCE [LARGE SCALE GENOMIC DNA]</scope>
    <source>
        <strain evidence="7 8">DSM 26897</strain>
    </source>
</reference>
<dbReference type="Pfam" id="PF17678">
    <property type="entry name" value="Glyco_hydro_92N"/>
    <property type="match status" value="1"/>
</dbReference>
<name>A0A1M4Z1L9_9BACT</name>
<feature type="signal peptide" evidence="4">
    <location>
        <begin position="1"/>
        <end position="17"/>
    </location>
</feature>
<dbReference type="InterPro" id="IPR005887">
    <property type="entry name" value="GH92_a_mannosidase_put"/>
</dbReference>
<evidence type="ECO:0000256" key="2">
    <source>
        <dbReference type="ARBA" id="ARBA00011245"/>
    </source>
</evidence>
<dbReference type="PROSITE" id="PS51257">
    <property type="entry name" value="PROKAR_LIPOPROTEIN"/>
    <property type="match status" value="1"/>
</dbReference>
<feature type="chain" id="PRO_5012160465" evidence="4">
    <location>
        <begin position="18"/>
        <end position="984"/>
    </location>
</feature>
<dbReference type="InterPro" id="IPR050883">
    <property type="entry name" value="PNGase"/>
</dbReference>
<comment type="cofactor">
    <cofactor evidence="1">
        <name>Ca(2+)</name>
        <dbReference type="ChEBI" id="CHEBI:29108"/>
    </cofactor>
</comment>
<dbReference type="InterPro" id="IPR012939">
    <property type="entry name" value="Glyco_hydro_92"/>
</dbReference>
<dbReference type="AlphaFoldDB" id="A0A1M4Z1L9"/>
<keyword evidence="3" id="KW-0106">Calcium</keyword>
<dbReference type="FunFam" id="1.20.1050.60:FF:000001">
    <property type="entry name" value="Putative alpha-1,2-mannosidase"/>
    <property type="match status" value="1"/>
</dbReference>
<evidence type="ECO:0000259" key="6">
    <source>
        <dbReference type="Pfam" id="PF17678"/>
    </source>
</evidence>
<dbReference type="InterPro" id="IPR007541">
    <property type="entry name" value="Uncharacterised_BSP"/>
</dbReference>
<dbReference type="Gene3D" id="2.70.98.10">
    <property type="match status" value="1"/>
</dbReference>
<evidence type="ECO:0000256" key="3">
    <source>
        <dbReference type="ARBA" id="ARBA00022837"/>
    </source>
</evidence>
<dbReference type="GO" id="GO:0005829">
    <property type="term" value="C:cytosol"/>
    <property type="evidence" value="ECO:0007669"/>
    <property type="project" value="TreeGrafter"/>
</dbReference>
<dbReference type="InterPro" id="IPR014718">
    <property type="entry name" value="GH-type_carb-bd"/>
</dbReference>
<accession>A0A1M4Z1L9</accession>
<proteinExistence type="predicted"/>
<evidence type="ECO:0000313" key="8">
    <source>
        <dbReference type="Proteomes" id="UP000184368"/>
    </source>
</evidence>
<dbReference type="Gene3D" id="1.20.1610.10">
    <property type="entry name" value="alpha-1,2-mannosidases domains"/>
    <property type="match status" value="1"/>
</dbReference>
<dbReference type="Proteomes" id="UP000184368">
    <property type="component" value="Unassembled WGS sequence"/>
</dbReference>
<evidence type="ECO:0000259" key="5">
    <source>
        <dbReference type="Pfam" id="PF07971"/>
    </source>
</evidence>
<evidence type="ECO:0000256" key="1">
    <source>
        <dbReference type="ARBA" id="ARBA00001913"/>
    </source>
</evidence>
<dbReference type="FunFam" id="1.20.1610.10:FF:000001">
    <property type="entry name" value="Putative alpha-1,2-mannosidase"/>
    <property type="match status" value="1"/>
</dbReference>
<dbReference type="GO" id="GO:0000224">
    <property type="term" value="F:peptide-N4-(N-acetyl-beta-glucosaminyl)asparagine amidase activity"/>
    <property type="evidence" value="ECO:0007669"/>
    <property type="project" value="TreeGrafter"/>
</dbReference>